<keyword evidence="2" id="KW-0732">Signal</keyword>
<dbReference type="PROSITE" id="PS00287">
    <property type="entry name" value="CYSTATIN"/>
    <property type="match status" value="2"/>
</dbReference>
<dbReference type="Proteomes" id="UP000672039">
    <property type="component" value="Chromosome"/>
</dbReference>
<keyword evidence="5" id="KW-1185">Reference proteome</keyword>
<evidence type="ECO:0000259" key="3">
    <source>
        <dbReference type="Pfam" id="PF00031"/>
    </source>
</evidence>
<feature type="chain" id="PRO_5046562994" description="Cystatin domain-containing protein" evidence="2">
    <location>
        <begin position="20"/>
        <end position="226"/>
    </location>
</feature>
<dbReference type="EMBL" id="CP072801">
    <property type="protein sequence ID" value="QTR46157.1"/>
    <property type="molecule type" value="Genomic_DNA"/>
</dbReference>
<feature type="region of interest" description="Disordered" evidence="1">
    <location>
        <begin position="121"/>
        <end position="144"/>
    </location>
</feature>
<gene>
    <name evidence="4" type="ORF">J9253_19630</name>
</gene>
<dbReference type="SUPFAM" id="SSF54403">
    <property type="entry name" value="Cystatin/monellin"/>
    <property type="match status" value="2"/>
</dbReference>
<dbReference type="InterPro" id="IPR000010">
    <property type="entry name" value="Cystatin_dom"/>
</dbReference>
<dbReference type="CDD" id="cd00042">
    <property type="entry name" value="CY"/>
    <property type="match status" value="2"/>
</dbReference>
<dbReference type="RefSeq" id="WP_210222519.1">
    <property type="nucleotide sequence ID" value="NZ_CP072801.1"/>
</dbReference>
<evidence type="ECO:0000313" key="5">
    <source>
        <dbReference type="Proteomes" id="UP000672039"/>
    </source>
</evidence>
<sequence>MTRYGLTLLLGVLALSACTDESVKPSPTTPPATMVGGYSKIANPDADQGLFQVTQFLGSKIGLQEGNPSMRLDKVLEAYRQVVAGYNYQVKLQMTDGSQYEAVVYVGLDDEMQLTRLKKLRPSSPTAGKHSVPRPVAGGYNKIADPDQNRYSDQGLFEATKFLSYEIGEQEGDHSIGIDKVLEAYKQVVAGNNYRVTVQMTNGSRYEAVVYISLQHEVSLTSLKKL</sequence>
<proteinExistence type="predicted"/>
<protein>
    <recommendedName>
        <fullName evidence="3">Cystatin domain-containing protein</fullName>
    </recommendedName>
</protein>
<feature type="signal peptide" evidence="2">
    <location>
        <begin position="1"/>
        <end position="19"/>
    </location>
</feature>
<feature type="domain" description="Cystatin" evidence="3">
    <location>
        <begin position="64"/>
        <end position="97"/>
    </location>
</feature>
<evidence type="ECO:0000256" key="1">
    <source>
        <dbReference type="SAM" id="MobiDB-lite"/>
    </source>
</evidence>
<dbReference type="InterPro" id="IPR018073">
    <property type="entry name" value="Prot_inh_cystat_CS"/>
</dbReference>
<feature type="domain" description="Cystatin" evidence="3">
    <location>
        <begin position="172"/>
        <end position="205"/>
    </location>
</feature>
<name>A0ABX7WT31_9GAMM</name>
<dbReference type="Gene3D" id="3.10.450.10">
    <property type="match status" value="2"/>
</dbReference>
<dbReference type="PROSITE" id="PS51257">
    <property type="entry name" value="PROKAR_LIPOPROTEIN"/>
    <property type="match status" value="1"/>
</dbReference>
<evidence type="ECO:0000313" key="4">
    <source>
        <dbReference type="EMBL" id="QTR46157.1"/>
    </source>
</evidence>
<dbReference type="InterPro" id="IPR046350">
    <property type="entry name" value="Cystatin_sf"/>
</dbReference>
<dbReference type="Pfam" id="PF00031">
    <property type="entry name" value="Cystatin"/>
    <property type="match status" value="2"/>
</dbReference>
<organism evidence="4 5">
    <name type="scientific">Thiothrix litoralis</name>
    <dbReference type="NCBI Taxonomy" id="2891210"/>
    <lineage>
        <taxon>Bacteria</taxon>
        <taxon>Pseudomonadati</taxon>
        <taxon>Pseudomonadota</taxon>
        <taxon>Gammaproteobacteria</taxon>
        <taxon>Thiotrichales</taxon>
        <taxon>Thiotrichaceae</taxon>
        <taxon>Thiothrix</taxon>
    </lineage>
</organism>
<reference evidence="4 5" key="1">
    <citation type="submission" date="2021-04" db="EMBL/GenBank/DDBJ databases">
        <title>Genomics, taxonomy and metabolism of representatives of sulfur bacteria of the genus Thiothrix: Thiothrix fructosivorans QT, Thiothrix unzii A1T and three new species, Thiothrix subterranea sp. nov., Thiothrix litoralis sp. nov. and 'Candidatus Thiothrix anitrata' sp. nov.</title>
        <authorList>
            <person name="Ravin N.V."/>
            <person name="Smolyakov D."/>
            <person name="Rudenko T.S."/>
            <person name="Mardanov A.V."/>
            <person name="Beletsky A.V."/>
            <person name="Markov N.D."/>
            <person name="Fomenkov A.I."/>
            <person name="Roberts R.J."/>
            <person name="Karnachuk O.V."/>
            <person name="Novikov A."/>
            <person name="Grabovich M.Y."/>
        </authorList>
    </citation>
    <scope>NUCLEOTIDE SEQUENCE [LARGE SCALE GENOMIC DNA]</scope>
    <source>
        <strain evidence="4 5">AS</strain>
    </source>
</reference>
<accession>A0ABX7WT31</accession>
<dbReference type="PANTHER" id="PTHR47364">
    <property type="entry name" value="CYSTEINE PROTEINASE INHIBITOR 5"/>
    <property type="match status" value="1"/>
</dbReference>
<evidence type="ECO:0000256" key="2">
    <source>
        <dbReference type="SAM" id="SignalP"/>
    </source>
</evidence>
<dbReference type="PANTHER" id="PTHR47364:SF2">
    <property type="entry name" value="CYSTEINE PROTEINASE INHIBITOR 5"/>
    <property type="match status" value="1"/>
</dbReference>